<evidence type="ECO:0000256" key="1">
    <source>
        <dbReference type="SAM" id="SignalP"/>
    </source>
</evidence>
<name>A0A0A9HQ10_ARUDO</name>
<reference evidence="2" key="1">
    <citation type="submission" date="2014-09" db="EMBL/GenBank/DDBJ databases">
        <authorList>
            <person name="Magalhaes I.L.F."/>
            <person name="Oliveira U."/>
            <person name="Santos F.R."/>
            <person name="Vidigal T.H.D.A."/>
            <person name="Brescovit A.D."/>
            <person name="Santos A.J."/>
        </authorList>
    </citation>
    <scope>NUCLEOTIDE SEQUENCE</scope>
    <source>
        <tissue evidence="2">Shoot tissue taken approximately 20 cm above the soil surface</tissue>
    </source>
</reference>
<keyword evidence="1" id="KW-0732">Signal</keyword>
<protein>
    <submittedName>
        <fullName evidence="2">Uncharacterized protein</fullName>
    </submittedName>
</protein>
<dbReference type="AlphaFoldDB" id="A0A0A9HQ10"/>
<dbReference type="EMBL" id="GBRH01159079">
    <property type="protein sequence ID" value="JAE38817.1"/>
    <property type="molecule type" value="Transcribed_RNA"/>
</dbReference>
<proteinExistence type="predicted"/>
<sequence>MKGTAGIGFVLSLCGWHLLEMAEFQLLLLPEPMRQHLVIWLEIIL</sequence>
<feature type="signal peptide" evidence="1">
    <location>
        <begin position="1"/>
        <end position="21"/>
    </location>
</feature>
<feature type="chain" id="PRO_5002065605" evidence="1">
    <location>
        <begin position="22"/>
        <end position="45"/>
    </location>
</feature>
<reference evidence="2" key="2">
    <citation type="journal article" date="2015" name="Data Brief">
        <title>Shoot transcriptome of the giant reed, Arundo donax.</title>
        <authorList>
            <person name="Barrero R.A."/>
            <person name="Guerrero F.D."/>
            <person name="Moolhuijzen P."/>
            <person name="Goolsby J.A."/>
            <person name="Tidwell J."/>
            <person name="Bellgard S.E."/>
            <person name="Bellgard M.I."/>
        </authorList>
    </citation>
    <scope>NUCLEOTIDE SEQUENCE</scope>
    <source>
        <tissue evidence="2">Shoot tissue taken approximately 20 cm above the soil surface</tissue>
    </source>
</reference>
<accession>A0A0A9HQ10</accession>
<organism evidence="2">
    <name type="scientific">Arundo donax</name>
    <name type="common">Giant reed</name>
    <name type="synonym">Donax arundinaceus</name>
    <dbReference type="NCBI Taxonomy" id="35708"/>
    <lineage>
        <taxon>Eukaryota</taxon>
        <taxon>Viridiplantae</taxon>
        <taxon>Streptophyta</taxon>
        <taxon>Embryophyta</taxon>
        <taxon>Tracheophyta</taxon>
        <taxon>Spermatophyta</taxon>
        <taxon>Magnoliopsida</taxon>
        <taxon>Liliopsida</taxon>
        <taxon>Poales</taxon>
        <taxon>Poaceae</taxon>
        <taxon>PACMAD clade</taxon>
        <taxon>Arundinoideae</taxon>
        <taxon>Arundineae</taxon>
        <taxon>Arundo</taxon>
    </lineage>
</organism>
<evidence type="ECO:0000313" key="2">
    <source>
        <dbReference type="EMBL" id="JAE38817.1"/>
    </source>
</evidence>